<protein>
    <recommendedName>
        <fullName evidence="1">YdhG-like domain-containing protein</fullName>
    </recommendedName>
</protein>
<keyword evidence="3" id="KW-1185">Reference proteome</keyword>
<sequence length="152" mass="17951">MKKEWNNSEDYISQLPEERREAVSKLRQTIKVNLPEGFQETMSYGMITYVVPHQLYAPGYHVNPEQPLPFVSIASQKNFIALYHMGLYMFPELLTWFKAEYPKHVQTKLDMGKSCVRFKKVNNLPYDLIAELCRKVTVEEYIQLYEKEAGRH</sequence>
<dbReference type="OrthoDB" id="9813231at2"/>
<reference evidence="2 3" key="1">
    <citation type="submission" date="2014-08" db="EMBL/GenBank/DDBJ databases">
        <title>Comparative genomics of the Paenibacillus odorifer group.</title>
        <authorList>
            <person name="den Bakker H.C."/>
            <person name="Tsai Y.-C."/>
            <person name="Martin N."/>
            <person name="Korlach J."/>
            <person name="Wiedmann M."/>
        </authorList>
    </citation>
    <scope>NUCLEOTIDE SEQUENCE [LARGE SCALE GENOMIC DNA]</scope>
    <source>
        <strain evidence="2 3">DSM 15220</strain>
    </source>
</reference>
<evidence type="ECO:0000259" key="1">
    <source>
        <dbReference type="Pfam" id="PF08818"/>
    </source>
</evidence>
<gene>
    <name evidence="2" type="ORF">PGRAT_11110</name>
</gene>
<dbReference type="SUPFAM" id="SSF159888">
    <property type="entry name" value="YdhG-like"/>
    <property type="match status" value="1"/>
</dbReference>
<evidence type="ECO:0000313" key="3">
    <source>
        <dbReference type="Proteomes" id="UP000029500"/>
    </source>
</evidence>
<dbReference type="HOGENOM" id="CLU_119457_0_0_9"/>
<accession>A0A089NGG9</accession>
<feature type="domain" description="YdhG-like" evidence="1">
    <location>
        <begin position="19"/>
        <end position="135"/>
    </location>
</feature>
<dbReference type="eggNOG" id="COG5646">
    <property type="taxonomic scope" value="Bacteria"/>
</dbReference>
<dbReference type="RefSeq" id="WP_025709021.1">
    <property type="nucleotide sequence ID" value="NZ_CP009287.1"/>
</dbReference>
<dbReference type="AlphaFoldDB" id="A0A089NGG9"/>
<dbReference type="InterPro" id="IPR014922">
    <property type="entry name" value="YdhG-like"/>
</dbReference>
<evidence type="ECO:0000313" key="2">
    <source>
        <dbReference type="EMBL" id="AIQ68109.1"/>
    </source>
</evidence>
<name>A0A089NGG9_9BACL</name>
<organism evidence="2 3">
    <name type="scientific">Paenibacillus graminis</name>
    <dbReference type="NCBI Taxonomy" id="189425"/>
    <lineage>
        <taxon>Bacteria</taxon>
        <taxon>Bacillati</taxon>
        <taxon>Bacillota</taxon>
        <taxon>Bacilli</taxon>
        <taxon>Bacillales</taxon>
        <taxon>Paenibacillaceae</taxon>
        <taxon>Paenibacillus</taxon>
    </lineage>
</organism>
<dbReference type="KEGG" id="pgm:PGRAT_11110"/>
<dbReference type="Proteomes" id="UP000029500">
    <property type="component" value="Chromosome"/>
</dbReference>
<dbReference type="Gene3D" id="3.90.1150.200">
    <property type="match status" value="1"/>
</dbReference>
<dbReference type="STRING" id="189425.PGRAT_11110"/>
<dbReference type="Pfam" id="PF08818">
    <property type="entry name" value="DUF1801"/>
    <property type="match status" value="1"/>
</dbReference>
<dbReference type="EMBL" id="CP009287">
    <property type="protein sequence ID" value="AIQ68109.1"/>
    <property type="molecule type" value="Genomic_DNA"/>
</dbReference>
<proteinExistence type="predicted"/>